<keyword evidence="1 2" id="KW-0732">Signal</keyword>
<protein>
    <recommendedName>
        <fullName evidence="3">SLH domain-containing protein</fullName>
    </recommendedName>
</protein>
<feature type="domain" description="SLH" evidence="3">
    <location>
        <begin position="163"/>
        <end position="223"/>
    </location>
</feature>
<evidence type="ECO:0000256" key="1">
    <source>
        <dbReference type="ARBA" id="ARBA00022729"/>
    </source>
</evidence>
<dbReference type="PANTHER" id="PTHR43308">
    <property type="entry name" value="OUTER MEMBRANE PROTEIN ALPHA-RELATED"/>
    <property type="match status" value="1"/>
</dbReference>
<sequence>MKKMKHSLIAASLAGILCSMPAALTEAASFNPVLAQPTSTFPFKDVPIQYKETVSSLYQNKFFNGVSAEAFGWGLPIKRVDAAMIVARGIGFRKSFHVPGERATFQDIPDRAKDEISYLQLYRIIQGKTDTLFGSNDMITRGEAAIILSRAYYDVLLSPNETVHQFTDATGRYATAINRLTASGIVNGKSLTKFGTNDPVTRGEFAVMTARLSDPALSPSTHGDLLSSQNGLTIKTEKESYSLSSDPAVSVMLVNTADFDYISTREYILEKKQGEKWLQIKYNLGTQFLSDMPPIEAGERKKVTLSFESFRTLMTAGKYRVRHTFSPAHSEGKEEPVRIAAEFTLTE</sequence>
<dbReference type="InterPro" id="IPR051465">
    <property type="entry name" value="Cell_Envelope_Struct_Comp"/>
</dbReference>
<proteinExistence type="predicted"/>
<accession>A0A1B9AMM5</accession>
<gene>
    <name evidence="4" type="ORF">A8F95_10300</name>
</gene>
<dbReference type="RefSeq" id="WP_065411043.1">
    <property type="nucleotide sequence ID" value="NZ_MAYT01000027.1"/>
</dbReference>
<keyword evidence="5" id="KW-1185">Reference proteome</keyword>
<evidence type="ECO:0000259" key="3">
    <source>
        <dbReference type="PROSITE" id="PS51272"/>
    </source>
</evidence>
<evidence type="ECO:0000313" key="4">
    <source>
        <dbReference type="EMBL" id="OCA85072.1"/>
    </source>
</evidence>
<evidence type="ECO:0000313" key="5">
    <source>
        <dbReference type="Proteomes" id="UP000092578"/>
    </source>
</evidence>
<dbReference type="Pfam" id="PF20251">
    <property type="entry name" value="Big_14"/>
    <property type="match status" value="1"/>
</dbReference>
<name>A0A1B9AMM5_9BACI</name>
<feature type="chain" id="PRO_5039011646" description="SLH domain-containing protein" evidence="2">
    <location>
        <begin position="23"/>
        <end position="347"/>
    </location>
</feature>
<dbReference type="InterPro" id="IPR001119">
    <property type="entry name" value="SLH_dom"/>
</dbReference>
<organism evidence="4 5">
    <name type="scientific">Pseudobacillus wudalianchiensis</name>
    <dbReference type="NCBI Taxonomy" id="1743143"/>
    <lineage>
        <taxon>Bacteria</taxon>
        <taxon>Bacillati</taxon>
        <taxon>Bacillota</taxon>
        <taxon>Bacilli</taxon>
        <taxon>Bacillales</taxon>
        <taxon>Bacillaceae</taxon>
        <taxon>Pseudobacillus</taxon>
    </lineage>
</organism>
<comment type="caution">
    <text evidence="4">The sequence shown here is derived from an EMBL/GenBank/DDBJ whole genome shotgun (WGS) entry which is preliminary data.</text>
</comment>
<feature type="domain" description="SLH" evidence="3">
    <location>
        <begin position="99"/>
        <end position="162"/>
    </location>
</feature>
<dbReference type="PANTHER" id="PTHR43308:SF1">
    <property type="entry name" value="OUTER MEMBRANE PROTEIN ALPHA"/>
    <property type="match status" value="1"/>
</dbReference>
<dbReference type="Pfam" id="PF00395">
    <property type="entry name" value="SLH"/>
    <property type="match status" value="2"/>
</dbReference>
<dbReference type="AlphaFoldDB" id="A0A1B9AMM5"/>
<dbReference type="Proteomes" id="UP000092578">
    <property type="component" value="Unassembled WGS sequence"/>
</dbReference>
<evidence type="ECO:0000256" key="2">
    <source>
        <dbReference type="SAM" id="SignalP"/>
    </source>
</evidence>
<dbReference type="EMBL" id="MAYT01000027">
    <property type="protein sequence ID" value="OCA85072.1"/>
    <property type="molecule type" value="Genomic_DNA"/>
</dbReference>
<dbReference type="PROSITE" id="PS51272">
    <property type="entry name" value="SLH"/>
    <property type="match status" value="2"/>
</dbReference>
<reference evidence="5" key="1">
    <citation type="submission" date="2016-05" db="EMBL/GenBank/DDBJ databases">
        <authorList>
            <person name="Liu B."/>
            <person name="Wang J."/>
            <person name="Zhu Y."/>
            <person name="Liu G."/>
            <person name="Chen Q."/>
            <person name="Chen Z."/>
            <person name="Lan J."/>
            <person name="Che J."/>
            <person name="Ge C."/>
            <person name="Shi H."/>
            <person name="Pan Z."/>
            <person name="Liu X."/>
        </authorList>
    </citation>
    <scope>NUCLEOTIDE SEQUENCE [LARGE SCALE GENOMIC DNA]</scope>
    <source>
        <strain evidence="5">FJAT-27215</strain>
    </source>
</reference>
<feature type="signal peptide" evidence="2">
    <location>
        <begin position="1"/>
        <end position="22"/>
    </location>
</feature>
<dbReference type="InterPro" id="IPR046878">
    <property type="entry name" value="Big_14"/>
</dbReference>